<protein>
    <recommendedName>
        <fullName evidence="4">Endolytic peptidoglycan transglycosylase RlpA</fullName>
        <ecNumber evidence="4">4.2.2.-</ecNumber>
    </recommendedName>
</protein>
<dbReference type="HAMAP" id="MF_02071">
    <property type="entry name" value="RlpA"/>
    <property type="match status" value="1"/>
</dbReference>
<accession>A0A1G7NKB7</accession>
<keyword evidence="4 9" id="KW-0449">Lipoprotein</keyword>
<dbReference type="GO" id="GO:0008932">
    <property type="term" value="F:lytic endotransglycosylase activity"/>
    <property type="evidence" value="ECO:0007669"/>
    <property type="project" value="UniProtKB-UniRule"/>
</dbReference>
<dbReference type="NCBIfam" id="TIGR00413">
    <property type="entry name" value="rlpA"/>
    <property type="match status" value="1"/>
</dbReference>
<feature type="compositionally biased region" description="Gly residues" evidence="6">
    <location>
        <begin position="192"/>
        <end position="207"/>
    </location>
</feature>
<dbReference type="Gene3D" id="3.30.70.1070">
    <property type="entry name" value="Sporulation related repeat"/>
    <property type="match status" value="1"/>
</dbReference>
<keyword evidence="4" id="KW-1003">Cell membrane</keyword>
<feature type="chain" id="PRO_5011803141" description="Endolytic peptidoglycan transglycosylase RlpA" evidence="7">
    <location>
        <begin position="23"/>
        <end position="341"/>
    </location>
</feature>
<evidence type="ECO:0000256" key="1">
    <source>
        <dbReference type="ARBA" id="ARBA00022729"/>
    </source>
</evidence>
<dbReference type="GO" id="GO:0009279">
    <property type="term" value="C:cell outer membrane"/>
    <property type="evidence" value="ECO:0007669"/>
    <property type="project" value="TreeGrafter"/>
</dbReference>
<evidence type="ECO:0000256" key="7">
    <source>
        <dbReference type="SAM" id="SignalP"/>
    </source>
</evidence>
<keyword evidence="1 7" id="KW-0732">Signal</keyword>
<evidence type="ECO:0000313" key="10">
    <source>
        <dbReference type="Proteomes" id="UP000199415"/>
    </source>
</evidence>
<keyword evidence="4" id="KW-0564">Palmitate</keyword>
<gene>
    <name evidence="4" type="primary">rlpA</name>
    <name evidence="9" type="ORF">SAMN05216241_102205</name>
</gene>
<evidence type="ECO:0000259" key="8">
    <source>
        <dbReference type="PROSITE" id="PS51724"/>
    </source>
</evidence>
<comment type="subcellular location">
    <subcellularLocation>
        <location evidence="4">Cell membrane</location>
        <topology evidence="4">Lipid-anchor</topology>
    </subcellularLocation>
</comment>
<keyword evidence="4" id="KW-0472">Membrane</keyword>
<dbReference type="SUPFAM" id="SSF110997">
    <property type="entry name" value="Sporulation related repeat"/>
    <property type="match status" value="1"/>
</dbReference>
<comment type="function">
    <text evidence="4">Lytic transglycosylase with a strong preference for naked glycan strands that lack stem peptides.</text>
</comment>
<dbReference type="GO" id="GO:0000270">
    <property type="term" value="P:peptidoglycan metabolic process"/>
    <property type="evidence" value="ECO:0007669"/>
    <property type="project" value="UniProtKB-UniRule"/>
</dbReference>
<dbReference type="AlphaFoldDB" id="A0A1G7NKB7"/>
<dbReference type="InterPro" id="IPR036680">
    <property type="entry name" value="SPOR-like_sf"/>
</dbReference>
<dbReference type="PANTHER" id="PTHR34183:SF1">
    <property type="entry name" value="ENDOLYTIC PEPTIDOGLYCAN TRANSGLYCOSYLASE RLPA"/>
    <property type="match status" value="1"/>
</dbReference>
<dbReference type="SUPFAM" id="SSF50685">
    <property type="entry name" value="Barwin-like endoglucanases"/>
    <property type="match status" value="1"/>
</dbReference>
<keyword evidence="10" id="KW-1185">Reference proteome</keyword>
<feature type="compositionally biased region" description="Basic and acidic residues" evidence="6">
    <location>
        <begin position="172"/>
        <end position="181"/>
    </location>
</feature>
<evidence type="ECO:0000256" key="5">
    <source>
        <dbReference type="RuleBase" id="RU003495"/>
    </source>
</evidence>
<dbReference type="EC" id="4.2.2.-" evidence="4"/>
<dbReference type="Pfam" id="PF03330">
    <property type="entry name" value="DPBB_1"/>
    <property type="match status" value="1"/>
</dbReference>
<evidence type="ECO:0000256" key="2">
    <source>
        <dbReference type="ARBA" id="ARBA00023239"/>
    </source>
</evidence>
<comment type="similarity">
    <text evidence="4 5">Belongs to the RlpA family.</text>
</comment>
<dbReference type="PROSITE" id="PS51724">
    <property type="entry name" value="SPOR"/>
    <property type="match status" value="1"/>
</dbReference>
<dbReference type="Pfam" id="PF05036">
    <property type="entry name" value="SPOR"/>
    <property type="match status" value="1"/>
</dbReference>
<dbReference type="InterPro" id="IPR009009">
    <property type="entry name" value="RlpA-like_DPBB"/>
</dbReference>
<dbReference type="InterPro" id="IPR007730">
    <property type="entry name" value="SPOR-like_dom"/>
</dbReference>
<dbReference type="InterPro" id="IPR034718">
    <property type="entry name" value="RlpA"/>
</dbReference>
<dbReference type="GO" id="GO:0042834">
    <property type="term" value="F:peptidoglycan binding"/>
    <property type="evidence" value="ECO:0007669"/>
    <property type="project" value="InterPro"/>
</dbReference>
<feature type="compositionally biased region" description="Low complexity" evidence="6">
    <location>
        <begin position="208"/>
        <end position="221"/>
    </location>
</feature>
<dbReference type="RefSeq" id="WP_218119110.1">
    <property type="nucleotide sequence ID" value="NZ_FNCE01000002.1"/>
</dbReference>
<dbReference type="STRING" id="1082479.SAMN05216241_102205"/>
<dbReference type="GO" id="GO:0071555">
    <property type="term" value="P:cell wall organization"/>
    <property type="evidence" value="ECO:0007669"/>
    <property type="project" value="UniProtKB-KW"/>
</dbReference>
<evidence type="ECO:0000256" key="6">
    <source>
        <dbReference type="SAM" id="MobiDB-lite"/>
    </source>
</evidence>
<keyword evidence="3 4" id="KW-0961">Cell wall biogenesis/degradation</keyword>
<dbReference type="InterPro" id="IPR012997">
    <property type="entry name" value="RplA"/>
</dbReference>
<name>A0A1G7NKB7_9PROT</name>
<sequence length="341" mass="35909">MRPGPRTLVGMLGAGIVLAACAGPERPAETRVEGNVPGGSAETVTGGTYKVGVPYKINGKWYEPHVDYDHTETGIASWYGRKFDGRRTANGEIFDSTKLTAAHRTLPLPSMVRVTNLENGRVVKLRVNDRGPFARDRILDVTRRAARLLGFKDEGTTRVRVEVLEDESRRMAAAAKQREGGTRVAAAEPGVVSGGDGGGSTEGGGATNGTTDGSTGSGAAANTDLDVQRASTAPDAVRTGAAGDQGRTLSVKAWSDGTERPDNLAAADLFVQAGAFVREANAERIRGRLERLGEPFIAEAVIDGQRFYRVRFGPLGGVSAVNRLLDQLAGAGVPTAEVVIR</sequence>
<dbReference type="InterPro" id="IPR036908">
    <property type="entry name" value="RlpA-like_sf"/>
</dbReference>
<dbReference type="PANTHER" id="PTHR34183">
    <property type="entry name" value="ENDOLYTIC PEPTIDOGLYCAN TRANSGLYCOSYLASE RLPA"/>
    <property type="match status" value="1"/>
</dbReference>
<dbReference type="EMBL" id="FNCE01000002">
    <property type="protein sequence ID" value="SDF74463.1"/>
    <property type="molecule type" value="Genomic_DNA"/>
</dbReference>
<feature type="domain" description="SPOR" evidence="8">
    <location>
        <begin position="263"/>
        <end position="341"/>
    </location>
</feature>
<organism evidence="9 10">
    <name type="scientific">Limimonas halophila</name>
    <dbReference type="NCBI Taxonomy" id="1082479"/>
    <lineage>
        <taxon>Bacteria</taxon>
        <taxon>Pseudomonadati</taxon>
        <taxon>Pseudomonadota</taxon>
        <taxon>Alphaproteobacteria</taxon>
        <taxon>Rhodospirillales</taxon>
        <taxon>Rhodovibrionaceae</taxon>
        <taxon>Limimonas</taxon>
    </lineage>
</organism>
<dbReference type="CDD" id="cd22268">
    <property type="entry name" value="DPBB_RlpA-like"/>
    <property type="match status" value="1"/>
</dbReference>
<feature type="region of interest" description="Disordered" evidence="6">
    <location>
        <begin position="172"/>
        <end position="221"/>
    </location>
</feature>
<reference evidence="9 10" key="1">
    <citation type="submission" date="2016-10" db="EMBL/GenBank/DDBJ databases">
        <authorList>
            <person name="de Groot N.N."/>
        </authorList>
    </citation>
    <scope>NUCLEOTIDE SEQUENCE [LARGE SCALE GENOMIC DNA]</scope>
    <source>
        <strain evidence="9 10">DSM 25584</strain>
    </source>
</reference>
<dbReference type="PROSITE" id="PS51257">
    <property type="entry name" value="PROKAR_LIPOPROTEIN"/>
    <property type="match status" value="1"/>
</dbReference>
<proteinExistence type="inferred from homology"/>
<feature type="signal peptide" evidence="7">
    <location>
        <begin position="1"/>
        <end position="22"/>
    </location>
</feature>
<dbReference type="Gene3D" id="2.40.40.10">
    <property type="entry name" value="RlpA-like domain"/>
    <property type="match status" value="1"/>
</dbReference>
<evidence type="ECO:0000313" key="9">
    <source>
        <dbReference type="EMBL" id="SDF74463.1"/>
    </source>
</evidence>
<dbReference type="Proteomes" id="UP000199415">
    <property type="component" value="Unassembled WGS sequence"/>
</dbReference>
<dbReference type="GO" id="GO:0005886">
    <property type="term" value="C:plasma membrane"/>
    <property type="evidence" value="ECO:0007669"/>
    <property type="project" value="UniProtKB-SubCell"/>
</dbReference>
<keyword evidence="2 4" id="KW-0456">Lyase</keyword>
<evidence type="ECO:0000256" key="4">
    <source>
        <dbReference type="HAMAP-Rule" id="MF_02071"/>
    </source>
</evidence>
<evidence type="ECO:0000256" key="3">
    <source>
        <dbReference type="ARBA" id="ARBA00023316"/>
    </source>
</evidence>